<dbReference type="PROSITE" id="PS50181">
    <property type="entry name" value="FBOX"/>
    <property type="match status" value="1"/>
</dbReference>
<keyword evidence="3" id="KW-1185">Reference proteome</keyword>
<dbReference type="OrthoDB" id="2371796at2759"/>
<accession>A0A397IDP2</accession>
<feature type="domain" description="F-box" evidence="1">
    <location>
        <begin position="1"/>
        <end position="47"/>
    </location>
</feature>
<dbReference type="InterPro" id="IPR001810">
    <property type="entry name" value="F-box_dom"/>
</dbReference>
<name>A0A397IDP2_9GLOM</name>
<dbReference type="EMBL" id="PQFF01000231">
    <property type="protein sequence ID" value="RHZ71886.1"/>
    <property type="molecule type" value="Genomic_DNA"/>
</dbReference>
<evidence type="ECO:0000313" key="2">
    <source>
        <dbReference type="EMBL" id="RHZ71886.1"/>
    </source>
</evidence>
<gene>
    <name evidence="2" type="ORF">Glove_251g51</name>
</gene>
<evidence type="ECO:0000259" key="1">
    <source>
        <dbReference type="PROSITE" id="PS50181"/>
    </source>
</evidence>
<sequence>MSPNLPNESLQRVFKYIDKDDIKTLHSIVLVNRSWCVNSIKLLWRQPFHFNHLQSCHFTKMKYTKMKYTERKSTKRQKAKYHKFYKIIPVYLACLDEEKKKSLIKLDEKNSLCIPSYATFNYPSFLRKLDFMNFLIQATLWYGHQESSKTQKKKKKSKVHNLLKKYIFKATRPEILQKSYSQIFLLVESIFSLFLKYSTLKSFTIYPPTLRTLRPMITYYPEDDNSSTNNNNKMSRAPNKSNIYNQLIIYSAVLGTLFIHEYGKYPKHKEKQKDFNAFHLVKLYCFSNYFKKEENWEYYLSNVILKLLKGENNCYTLMKVKLIISLKKNHSI</sequence>
<proteinExistence type="predicted"/>
<protein>
    <recommendedName>
        <fullName evidence="1">F-box domain-containing protein</fullName>
    </recommendedName>
</protein>
<reference evidence="2 3" key="1">
    <citation type="submission" date="2018-08" db="EMBL/GenBank/DDBJ databases">
        <title>Genome and evolution of the arbuscular mycorrhizal fungus Diversispora epigaea (formerly Glomus versiforme) and its bacterial endosymbionts.</title>
        <authorList>
            <person name="Sun X."/>
            <person name="Fei Z."/>
            <person name="Harrison M."/>
        </authorList>
    </citation>
    <scope>NUCLEOTIDE SEQUENCE [LARGE SCALE GENOMIC DNA]</scope>
    <source>
        <strain evidence="2 3">IT104</strain>
    </source>
</reference>
<dbReference type="Proteomes" id="UP000266861">
    <property type="component" value="Unassembled WGS sequence"/>
</dbReference>
<evidence type="ECO:0000313" key="3">
    <source>
        <dbReference type="Proteomes" id="UP000266861"/>
    </source>
</evidence>
<dbReference type="AlphaFoldDB" id="A0A397IDP2"/>
<comment type="caution">
    <text evidence="2">The sequence shown here is derived from an EMBL/GenBank/DDBJ whole genome shotgun (WGS) entry which is preliminary data.</text>
</comment>
<organism evidence="2 3">
    <name type="scientific">Diversispora epigaea</name>
    <dbReference type="NCBI Taxonomy" id="1348612"/>
    <lineage>
        <taxon>Eukaryota</taxon>
        <taxon>Fungi</taxon>
        <taxon>Fungi incertae sedis</taxon>
        <taxon>Mucoromycota</taxon>
        <taxon>Glomeromycotina</taxon>
        <taxon>Glomeromycetes</taxon>
        <taxon>Diversisporales</taxon>
        <taxon>Diversisporaceae</taxon>
        <taxon>Diversispora</taxon>
    </lineage>
</organism>